<protein>
    <submittedName>
        <fullName evidence="1">Uncharacterized protein</fullName>
    </submittedName>
</protein>
<organism evidence="1 2">
    <name type="scientific">Pseudomonas batumici</name>
    <dbReference type="NCBI Taxonomy" id="226910"/>
    <lineage>
        <taxon>Bacteria</taxon>
        <taxon>Pseudomonadati</taxon>
        <taxon>Pseudomonadota</taxon>
        <taxon>Gammaproteobacteria</taxon>
        <taxon>Pseudomonadales</taxon>
        <taxon>Pseudomonadaceae</taxon>
        <taxon>Pseudomonas</taxon>
    </lineage>
</organism>
<dbReference type="AlphaFoldDB" id="A0A0C2E9Y6"/>
<keyword evidence="2" id="KW-1185">Reference proteome</keyword>
<dbReference type="EMBL" id="JXDG01000047">
    <property type="protein sequence ID" value="KIH82654.1"/>
    <property type="molecule type" value="Genomic_DNA"/>
</dbReference>
<dbReference type="STRING" id="226910.UCMB321_3652"/>
<name>A0A0C2E9Y6_9PSED</name>
<proteinExistence type="predicted"/>
<comment type="caution">
    <text evidence="1">The sequence shown here is derived from an EMBL/GenBank/DDBJ whole genome shotgun (WGS) entry which is preliminary data.</text>
</comment>
<dbReference type="Proteomes" id="UP000031535">
    <property type="component" value="Unassembled WGS sequence"/>
</dbReference>
<gene>
    <name evidence="1" type="ORF">UCMB321_3652</name>
</gene>
<evidence type="ECO:0000313" key="1">
    <source>
        <dbReference type="EMBL" id="KIH82654.1"/>
    </source>
</evidence>
<sequence length="41" mass="4386">MRADFVGVGEDSGAHRVVLRKIGMTERGLNSAGAQAWVQTN</sequence>
<accession>A0A0C2E9Y6</accession>
<evidence type="ECO:0000313" key="2">
    <source>
        <dbReference type="Proteomes" id="UP000031535"/>
    </source>
</evidence>
<dbReference type="PATRIC" id="fig|226910.6.peg.3644"/>
<reference evidence="1 2" key="1">
    <citation type="submission" date="2015-01" db="EMBL/GenBank/DDBJ databases">
        <title>Complete genome of Pseudomonas batumici UCM B-321 producer of the batumin antibiotic with strong antistaphilococcal and potential anticancer activity.</title>
        <authorList>
            <person name="Klochko V.V."/>
            <person name="Zelena L.B."/>
            <person name="Elena K.A."/>
            <person name="Reva O.N."/>
        </authorList>
    </citation>
    <scope>NUCLEOTIDE SEQUENCE [LARGE SCALE GENOMIC DNA]</scope>
    <source>
        <strain evidence="1 2">UCM B-321</strain>
    </source>
</reference>